<dbReference type="PANTHER" id="PTHR46456:SF1">
    <property type="entry name" value="DNA REPAIR PROTEIN RAD51 HOMOLOG 2"/>
    <property type="match status" value="1"/>
</dbReference>
<dbReference type="GO" id="GO:0033063">
    <property type="term" value="C:Rad51B-Rad51C-Rad51D-XRCC2 complex"/>
    <property type="evidence" value="ECO:0007669"/>
    <property type="project" value="InterPro"/>
</dbReference>
<dbReference type="GO" id="GO:0003697">
    <property type="term" value="F:single-stranded DNA binding"/>
    <property type="evidence" value="ECO:0007669"/>
    <property type="project" value="TreeGrafter"/>
</dbReference>
<dbReference type="AlphaFoldDB" id="A0A0D2MFQ8"/>
<evidence type="ECO:0000259" key="1">
    <source>
        <dbReference type="PROSITE" id="PS50162"/>
    </source>
</evidence>
<dbReference type="InterPro" id="IPR030548">
    <property type="entry name" value="RAD51B"/>
</dbReference>
<dbReference type="GO" id="GO:0005524">
    <property type="term" value="F:ATP binding"/>
    <property type="evidence" value="ECO:0007669"/>
    <property type="project" value="InterPro"/>
</dbReference>
<dbReference type="GO" id="GO:0000724">
    <property type="term" value="P:double-strand break repair via homologous recombination"/>
    <property type="evidence" value="ECO:0007669"/>
    <property type="project" value="InterPro"/>
</dbReference>
<dbReference type="Gene3D" id="3.40.50.300">
    <property type="entry name" value="P-loop containing nucleotide triphosphate hydrolases"/>
    <property type="match status" value="1"/>
</dbReference>
<evidence type="ECO:0000313" key="2">
    <source>
        <dbReference type="EMBL" id="KIY99531.1"/>
    </source>
</evidence>
<dbReference type="Pfam" id="PF08423">
    <property type="entry name" value="Rad51"/>
    <property type="match status" value="1"/>
</dbReference>
<dbReference type="InterPro" id="IPR020588">
    <property type="entry name" value="RecA_ATP-bd"/>
</dbReference>
<evidence type="ECO:0000313" key="3">
    <source>
        <dbReference type="Proteomes" id="UP000054498"/>
    </source>
</evidence>
<dbReference type="OrthoDB" id="5957327at2759"/>
<dbReference type="GeneID" id="25741303"/>
<keyword evidence="3" id="KW-1185">Reference proteome</keyword>
<dbReference type="GO" id="GO:0140664">
    <property type="term" value="F:ATP-dependent DNA damage sensor activity"/>
    <property type="evidence" value="ECO:0007669"/>
    <property type="project" value="InterPro"/>
</dbReference>
<name>A0A0D2MFQ8_9CHLO</name>
<dbReference type="SUPFAM" id="SSF52540">
    <property type="entry name" value="P-loop containing nucleoside triphosphate hydrolases"/>
    <property type="match status" value="1"/>
</dbReference>
<dbReference type="GO" id="GO:0003690">
    <property type="term" value="F:double-stranded DNA binding"/>
    <property type="evidence" value="ECO:0007669"/>
    <property type="project" value="TreeGrafter"/>
</dbReference>
<dbReference type="PROSITE" id="PS50162">
    <property type="entry name" value="RECA_2"/>
    <property type="match status" value="1"/>
</dbReference>
<reference evidence="2 3" key="1">
    <citation type="journal article" date="2013" name="BMC Genomics">
        <title>Reconstruction of the lipid metabolism for the microalga Monoraphidium neglectum from its genome sequence reveals characteristics suitable for biofuel production.</title>
        <authorList>
            <person name="Bogen C."/>
            <person name="Al-Dilaimi A."/>
            <person name="Albersmeier A."/>
            <person name="Wichmann J."/>
            <person name="Grundmann M."/>
            <person name="Rupp O."/>
            <person name="Lauersen K.J."/>
            <person name="Blifernez-Klassen O."/>
            <person name="Kalinowski J."/>
            <person name="Goesmann A."/>
            <person name="Mussgnug J.H."/>
            <person name="Kruse O."/>
        </authorList>
    </citation>
    <scope>NUCLEOTIDE SEQUENCE [LARGE SCALE GENOMIC DNA]</scope>
    <source>
        <strain evidence="2 3">SAG 48.87</strain>
    </source>
</reference>
<dbReference type="RefSeq" id="XP_013898551.1">
    <property type="nucleotide sequence ID" value="XM_014043097.1"/>
</dbReference>
<dbReference type="EMBL" id="KK101820">
    <property type="protein sequence ID" value="KIY99531.1"/>
    <property type="molecule type" value="Genomic_DNA"/>
</dbReference>
<dbReference type="KEGG" id="mng:MNEG_8427"/>
<dbReference type="InterPro" id="IPR027417">
    <property type="entry name" value="P-loop_NTPase"/>
</dbReference>
<feature type="domain" description="RecA family profile 1" evidence="1">
    <location>
        <begin position="1"/>
        <end position="39"/>
    </location>
</feature>
<dbReference type="Proteomes" id="UP000054498">
    <property type="component" value="Unassembled WGS sequence"/>
</dbReference>
<dbReference type="GO" id="GO:0000400">
    <property type="term" value="F:four-way junction DNA binding"/>
    <property type="evidence" value="ECO:0007669"/>
    <property type="project" value="TreeGrafter"/>
</dbReference>
<organism evidence="2 3">
    <name type="scientific">Monoraphidium neglectum</name>
    <dbReference type="NCBI Taxonomy" id="145388"/>
    <lineage>
        <taxon>Eukaryota</taxon>
        <taxon>Viridiplantae</taxon>
        <taxon>Chlorophyta</taxon>
        <taxon>core chlorophytes</taxon>
        <taxon>Chlorophyceae</taxon>
        <taxon>CS clade</taxon>
        <taxon>Sphaeropleales</taxon>
        <taxon>Selenastraceae</taxon>
        <taxon>Monoraphidium</taxon>
    </lineage>
</organism>
<dbReference type="PANTHER" id="PTHR46456">
    <property type="entry name" value="DNA REPAIR PROTEIN RAD51 HOMOLOG 2"/>
    <property type="match status" value="1"/>
</dbReference>
<dbReference type="STRING" id="145388.A0A0D2MFQ8"/>
<sequence>MVPRGLDLVERGETVGRQAVALKALAERHRIPIVVTNQVTSRPTGPAVHAFQGAGAPPTAAASAGGGGDEGHLAAALGTKWAHSVNVRLVLERQGNQRFIKIAKSPLSPNVAFEYAVTAAGVQQVGSGPVAPQAGGGAQVAGSAMAMPILNQQPPEVADWGDGGGW</sequence>
<dbReference type="InterPro" id="IPR013632">
    <property type="entry name" value="Rad51_C"/>
</dbReference>
<protein>
    <submittedName>
        <fullName evidence="2">Putative DNA repair protein RAD51</fullName>
    </submittedName>
</protein>
<dbReference type="GO" id="GO:0005657">
    <property type="term" value="C:replication fork"/>
    <property type="evidence" value="ECO:0007669"/>
    <property type="project" value="TreeGrafter"/>
</dbReference>
<accession>A0A0D2MFQ8</accession>
<gene>
    <name evidence="2" type="ORF">MNEG_8427</name>
</gene>
<proteinExistence type="predicted"/>